<dbReference type="PROSITE" id="PS51257">
    <property type="entry name" value="PROKAR_LIPOPROTEIN"/>
    <property type="match status" value="1"/>
</dbReference>
<organism evidence="3 4">
    <name type="scientific">Bacteroides reticulotermitis JCM 10512</name>
    <dbReference type="NCBI Taxonomy" id="1445607"/>
    <lineage>
        <taxon>Bacteria</taxon>
        <taxon>Pseudomonadati</taxon>
        <taxon>Bacteroidota</taxon>
        <taxon>Bacteroidia</taxon>
        <taxon>Bacteroidales</taxon>
        <taxon>Bacteroidaceae</taxon>
        <taxon>Bacteroides</taxon>
    </lineage>
</organism>
<dbReference type="SUPFAM" id="SSF53850">
    <property type="entry name" value="Periplasmic binding protein-like II"/>
    <property type="match status" value="1"/>
</dbReference>
<evidence type="ECO:0000256" key="1">
    <source>
        <dbReference type="ARBA" id="ARBA00022729"/>
    </source>
</evidence>
<evidence type="ECO:0000313" key="3">
    <source>
        <dbReference type="EMBL" id="GAE86477.1"/>
    </source>
</evidence>
<feature type="signal peptide" evidence="2">
    <location>
        <begin position="1"/>
        <end position="23"/>
    </location>
</feature>
<dbReference type="Gene3D" id="3.40.190.10">
    <property type="entry name" value="Periplasmic binding protein-like II"/>
    <property type="match status" value="1"/>
</dbReference>
<dbReference type="Proteomes" id="UP000019131">
    <property type="component" value="Unassembled WGS sequence"/>
</dbReference>
<proteinExistence type="predicted"/>
<dbReference type="PANTHER" id="PTHR30222">
    <property type="entry name" value="SPERMIDINE/PUTRESCINE-BINDING PERIPLASMIC PROTEIN"/>
    <property type="match status" value="1"/>
</dbReference>
<evidence type="ECO:0000256" key="2">
    <source>
        <dbReference type="SAM" id="SignalP"/>
    </source>
</evidence>
<feature type="chain" id="PRO_5004850524" evidence="2">
    <location>
        <begin position="24"/>
        <end position="116"/>
    </location>
</feature>
<dbReference type="EMBL" id="BAIV01000048">
    <property type="protein sequence ID" value="GAE86477.1"/>
    <property type="molecule type" value="Genomic_DNA"/>
</dbReference>
<reference evidence="3 4" key="1">
    <citation type="journal article" date="2014" name="Genome Announc.">
        <title>Draft Genome Sequence of Bacteroides reticulotermitis Strain JCM 10512T, Isolated from the Gut of a Termite.</title>
        <authorList>
            <person name="Yuki M."/>
            <person name="Oshima K."/>
            <person name="Suda W."/>
            <person name="Sakamoto M."/>
            <person name="Iida T."/>
            <person name="Hattori M."/>
            <person name="Ohkuma M."/>
        </authorList>
    </citation>
    <scope>NUCLEOTIDE SEQUENCE [LARGE SCALE GENOMIC DNA]</scope>
    <source>
        <strain evidence="3 4">JCM 10512</strain>
    </source>
</reference>
<accession>W4V077</accession>
<sequence length="116" mass="13598">MRRMKKILFLILPLCLLAGCYNSGVPRENVLKIYNWADYIGDSVLEDFQAYYKEQTGEDIRIVYQTFDINEIMLTKIEKGHEDFDVVCPSEYIIERMLKKKLLLPIDTNFGSSSNY</sequence>
<dbReference type="STRING" id="1445607.JCM10512_4990"/>
<keyword evidence="1 2" id="KW-0732">Signal</keyword>
<dbReference type="PANTHER" id="PTHR30222:SF17">
    <property type="entry name" value="SPERMIDINE_PUTRESCINE-BINDING PERIPLASMIC PROTEIN"/>
    <property type="match status" value="1"/>
</dbReference>
<dbReference type="AlphaFoldDB" id="W4V077"/>
<name>W4V077_9BACE</name>
<protein>
    <submittedName>
        <fullName evidence="3">ABC transporter</fullName>
    </submittedName>
</protein>
<gene>
    <name evidence="3" type="ORF">JCM10512_4990</name>
</gene>
<evidence type="ECO:0000313" key="4">
    <source>
        <dbReference type="Proteomes" id="UP000019131"/>
    </source>
</evidence>
<keyword evidence="4" id="KW-1185">Reference proteome</keyword>
<comment type="caution">
    <text evidence="3">The sequence shown here is derived from an EMBL/GenBank/DDBJ whole genome shotgun (WGS) entry which is preliminary data.</text>
</comment>